<feature type="compositionally biased region" description="Gly residues" evidence="1">
    <location>
        <begin position="357"/>
        <end position="369"/>
    </location>
</feature>
<feature type="region of interest" description="Disordered" evidence="1">
    <location>
        <begin position="327"/>
        <end position="369"/>
    </location>
</feature>
<reference evidence="2" key="1">
    <citation type="submission" date="2014-11" db="EMBL/GenBank/DDBJ databases">
        <authorList>
            <person name="Otto D Thomas"/>
            <person name="Naeem Raeece"/>
        </authorList>
    </citation>
    <scope>NUCLEOTIDE SEQUENCE</scope>
</reference>
<organism evidence="2">
    <name type="scientific">Chromera velia CCMP2878</name>
    <dbReference type="NCBI Taxonomy" id="1169474"/>
    <lineage>
        <taxon>Eukaryota</taxon>
        <taxon>Sar</taxon>
        <taxon>Alveolata</taxon>
        <taxon>Colpodellida</taxon>
        <taxon>Chromeraceae</taxon>
        <taxon>Chromera</taxon>
    </lineage>
</organism>
<evidence type="ECO:0000256" key="1">
    <source>
        <dbReference type="SAM" id="MobiDB-lite"/>
    </source>
</evidence>
<dbReference type="EMBL" id="CDMZ01004184">
    <property type="protein sequence ID" value="CEM48907.1"/>
    <property type="molecule type" value="Genomic_DNA"/>
</dbReference>
<feature type="compositionally biased region" description="Basic and acidic residues" evidence="1">
    <location>
        <begin position="339"/>
        <end position="349"/>
    </location>
</feature>
<gene>
    <name evidence="2" type="ORF">Cvel_9093</name>
</gene>
<evidence type="ECO:0000313" key="2">
    <source>
        <dbReference type="EMBL" id="CEM48907.1"/>
    </source>
</evidence>
<dbReference type="VEuPathDB" id="CryptoDB:Cvel_9093"/>
<protein>
    <submittedName>
        <fullName evidence="2">Uncharacterized protein</fullName>
    </submittedName>
</protein>
<accession>A0A0G4HWR1</accession>
<feature type="region of interest" description="Disordered" evidence="1">
    <location>
        <begin position="395"/>
        <end position="414"/>
    </location>
</feature>
<dbReference type="AlphaFoldDB" id="A0A0G4HWR1"/>
<sequence length="562" mass="61782">MTAVAPATGVGPATEVPVVPRCVRQEFLKPHIQNGLPLSFQVLEEQVELQQVAVPDLDWRQDVPRFKYVFNFTHVPHQRNRLIMTVEPAKATKTAVIKASTTSVLQRRGFTDIETPLFPAQVFLEALKIGASYRLNNATVYWSDAVLASSDALVSAYREVQPYVSKILSGMVGDSPTGGTPFQLVRAFTEAWFDFEQKWVIEREHHAVGALVPLADAILSLEPLVVSELREKETPWPQKQHQMLLSLKCLDGFLQSIASLSAIVLSSLKREPCHEPRLLVMTEEIVAEAERLQKEAKADPLGLNPPPGSVLAWETKAASPAWKETLELEKHASPPTAMDRSDDFLREGLGRIPSPGASGGTGTLYSSGGSGGGLSPGGFSSFGGSVGSALAAAAAGGAGTWSPQRRTYRNKDRWGDSPGCVTLTGALADELEPPAPEWIQRRLENWRTGTKEQMVAYKDLDKLEAWERRGFGSASSCTYGQLLRIEKMKVEDLAGNPNALKVAQQLSRAYRNLREYISSSRERLDLMDPDLAKDEGLVKALGTFERSYRCCKRLFLEPDNLV</sequence>
<proteinExistence type="predicted"/>
<name>A0A0G4HWR1_9ALVE</name>